<dbReference type="InterPro" id="IPR013437">
    <property type="entry name" value="FtsW"/>
</dbReference>
<feature type="transmembrane region" description="Helical" evidence="21">
    <location>
        <begin position="321"/>
        <end position="342"/>
    </location>
</feature>
<name>A0A1G1W3U6_9BACT</name>
<gene>
    <name evidence="22" type="ORF">A3A65_03240</name>
</gene>
<dbReference type="AlphaFoldDB" id="A0A1G1W3U6"/>
<evidence type="ECO:0000256" key="20">
    <source>
        <dbReference type="ARBA" id="ARBA00049902"/>
    </source>
</evidence>
<feature type="transmembrane region" description="Helical" evidence="21">
    <location>
        <begin position="170"/>
        <end position="190"/>
    </location>
</feature>
<evidence type="ECO:0000256" key="18">
    <source>
        <dbReference type="ARBA" id="ARBA00041418"/>
    </source>
</evidence>
<evidence type="ECO:0000256" key="19">
    <source>
        <dbReference type="ARBA" id="ARBA00044770"/>
    </source>
</evidence>
<comment type="caution">
    <text evidence="22">The sequence shown here is derived from an EMBL/GenBank/DDBJ whole genome shotgun (WGS) entry which is preliminary data.</text>
</comment>
<keyword evidence="9" id="KW-0573">Peptidoglycan synthesis</keyword>
<evidence type="ECO:0000256" key="16">
    <source>
        <dbReference type="ARBA" id="ARBA00038053"/>
    </source>
</evidence>
<feature type="transmembrane region" description="Helical" evidence="21">
    <location>
        <begin position="146"/>
        <end position="163"/>
    </location>
</feature>
<evidence type="ECO:0000256" key="2">
    <source>
        <dbReference type="ARBA" id="ARBA00004752"/>
    </source>
</evidence>
<keyword evidence="8" id="KW-0133">Cell shape</keyword>
<dbReference type="PANTHER" id="PTHR30474:SF2">
    <property type="entry name" value="PEPTIDOGLYCAN GLYCOSYLTRANSFERASE FTSW-RELATED"/>
    <property type="match status" value="1"/>
</dbReference>
<dbReference type="GO" id="GO:0008955">
    <property type="term" value="F:peptidoglycan glycosyltransferase activity"/>
    <property type="evidence" value="ECO:0007669"/>
    <property type="project" value="UniProtKB-EC"/>
</dbReference>
<evidence type="ECO:0000313" key="22">
    <source>
        <dbReference type="EMBL" id="OGY22037.1"/>
    </source>
</evidence>
<dbReference type="STRING" id="1797593.A3A65_03240"/>
<sequence length="350" mass="37551">MLAGAALLLTMFGVLMVFDASVVEAYRDFLDKFYFARQQLVWAVAGVAAMLIFSSIPYQVYRKAAIWAFAVSLLLLVLVLIPSVGTKVLGARRWITIGGIGIQPAELVKLTITMYLSTFFEKNIRFIHFALIVSLVVGLIMLEPDLGTAAVVAVIAFAIYFLAGASWKSVFLTSAAGILGATGFILSSQYRRARILTFLDPTKDPLGASYHIRQVLIALGSGGLFGVGIGKSRQKYEYIPAATTDSIFAIIAEELGFLGGLTLITLFVVFFVRSFSIAKRAADRFGQLLASGIAIWIATQTVINLGTMVALVPLTGVPLPFISYGGSSTIAVLSAVGILLNISKSADEKQ</sequence>
<keyword evidence="4 22" id="KW-0132">Cell division</keyword>
<dbReference type="EC" id="2.4.99.28" evidence="19"/>
<keyword evidence="11 21" id="KW-0472">Membrane</keyword>
<feature type="transmembrane region" description="Helical" evidence="21">
    <location>
        <begin position="65"/>
        <end position="85"/>
    </location>
</feature>
<evidence type="ECO:0000256" key="9">
    <source>
        <dbReference type="ARBA" id="ARBA00022984"/>
    </source>
</evidence>
<dbReference type="EMBL" id="MHCL01000007">
    <property type="protein sequence ID" value="OGY22037.1"/>
    <property type="molecule type" value="Genomic_DNA"/>
</dbReference>
<evidence type="ECO:0000256" key="1">
    <source>
        <dbReference type="ARBA" id="ARBA00004651"/>
    </source>
</evidence>
<dbReference type="GO" id="GO:0008360">
    <property type="term" value="P:regulation of cell shape"/>
    <property type="evidence" value="ECO:0007669"/>
    <property type="project" value="UniProtKB-KW"/>
</dbReference>
<dbReference type="PANTHER" id="PTHR30474">
    <property type="entry name" value="CELL CYCLE PROTEIN"/>
    <property type="match status" value="1"/>
</dbReference>
<dbReference type="Proteomes" id="UP000176723">
    <property type="component" value="Unassembled WGS sequence"/>
</dbReference>
<evidence type="ECO:0000256" key="21">
    <source>
        <dbReference type="SAM" id="Phobius"/>
    </source>
</evidence>
<protein>
    <recommendedName>
        <fullName evidence="17">Probable peptidoglycan glycosyltransferase FtsW</fullName>
        <ecNumber evidence="19">2.4.99.28</ecNumber>
    </recommendedName>
    <alternativeName>
        <fullName evidence="18">Cell division protein FtsW</fullName>
    </alternativeName>
    <alternativeName>
        <fullName evidence="15">Cell wall polymerase</fullName>
    </alternativeName>
    <alternativeName>
        <fullName evidence="14">Peptidoglycan polymerase</fullName>
    </alternativeName>
</protein>
<feature type="transmembrane region" description="Helical" evidence="21">
    <location>
        <begin position="258"/>
        <end position="276"/>
    </location>
</feature>
<keyword evidence="3" id="KW-1003">Cell membrane</keyword>
<dbReference type="GO" id="GO:0005886">
    <property type="term" value="C:plasma membrane"/>
    <property type="evidence" value="ECO:0007669"/>
    <property type="project" value="UniProtKB-SubCell"/>
</dbReference>
<evidence type="ECO:0000313" key="23">
    <source>
        <dbReference type="Proteomes" id="UP000176723"/>
    </source>
</evidence>
<evidence type="ECO:0000256" key="14">
    <source>
        <dbReference type="ARBA" id="ARBA00032370"/>
    </source>
</evidence>
<feature type="transmembrane region" description="Helical" evidence="21">
    <location>
        <begin position="288"/>
        <end position="315"/>
    </location>
</feature>
<accession>A0A1G1W3U6</accession>
<keyword evidence="12" id="KW-0131">Cell cycle</keyword>
<keyword evidence="10 21" id="KW-1133">Transmembrane helix</keyword>
<evidence type="ECO:0000256" key="12">
    <source>
        <dbReference type="ARBA" id="ARBA00023306"/>
    </source>
</evidence>
<feature type="transmembrane region" description="Helical" evidence="21">
    <location>
        <begin position="41"/>
        <end position="58"/>
    </location>
</feature>
<evidence type="ECO:0000256" key="3">
    <source>
        <dbReference type="ARBA" id="ARBA00022475"/>
    </source>
</evidence>
<dbReference type="GO" id="GO:0015648">
    <property type="term" value="F:lipid-linked peptidoglycan transporter activity"/>
    <property type="evidence" value="ECO:0007669"/>
    <property type="project" value="TreeGrafter"/>
</dbReference>
<evidence type="ECO:0000256" key="4">
    <source>
        <dbReference type="ARBA" id="ARBA00022618"/>
    </source>
</evidence>
<evidence type="ECO:0000256" key="17">
    <source>
        <dbReference type="ARBA" id="ARBA00041185"/>
    </source>
</evidence>
<dbReference type="NCBIfam" id="TIGR02614">
    <property type="entry name" value="ftsW"/>
    <property type="match status" value="1"/>
</dbReference>
<keyword evidence="13" id="KW-0961">Cell wall biogenesis/degradation</keyword>
<comment type="similarity">
    <text evidence="16">Belongs to the SEDS family. FtsW subfamily.</text>
</comment>
<dbReference type="InterPro" id="IPR001182">
    <property type="entry name" value="FtsW/RodA"/>
</dbReference>
<comment type="pathway">
    <text evidence="2">Cell wall biogenesis; peptidoglycan biosynthesis.</text>
</comment>
<evidence type="ECO:0000256" key="6">
    <source>
        <dbReference type="ARBA" id="ARBA00022679"/>
    </source>
</evidence>
<feature type="transmembrane region" description="Helical" evidence="21">
    <location>
        <begin position="124"/>
        <end position="140"/>
    </location>
</feature>
<evidence type="ECO:0000256" key="10">
    <source>
        <dbReference type="ARBA" id="ARBA00022989"/>
    </source>
</evidence>
<dbReference type="GO" id="GO:0032153">
    <property type="term" value="C:cell division site"/>
    <property type="evidence" value="ECO:0007669"/>
    <property type="project" value="TreeGrafter"/>
</dbReference>
<reference evidence="22 23" key="1">
    <citation type="journal article" date="2016" name="Nat. Commun.">
        <title>Thousands of microbial genomes shed light on interconnected biogeochemical processes in an aquifer system.</title>
        <authorList>
            <person name="Anantharaman K."/>
            <person name="Brown C.T."/>
            <person name="Hug L.A."/>
            <person name="Sharon I."/>
            <person name="Castelle C.J."/>
            <person name="Probst A.J."/>
            <person name="Thomas B.C."/>
            <person name="Singh A."/>
            <person name="Wilkins M.J."/>
            <person name="Karaoz U."/>
            <person name="Brodie E.L."/>
            <person name="Williams K.H."/>
            <person name="Hubbard S.S."/>
            <person name="Banfield J.F."/>
        </authorList>
    </citation>
    <scope>NUCLEOTIDE SEQUENCE [LARGE SCALE GENOMIC DNA]</scope>
</reference>
<dbReference type="GO" id="GO:0051301">
    <property type="term" value="P:cell division"/>
    <property type="evidence" value="ECO:0007669"/>
    <property type="project" value="UniProtKB-KW"/>
</dbReference>
<keyword evidence="5" id="KW-0328">Glycosyltransferase</keyword>
<comment type="catalytic activity">
    <reaction evidence="20">
        <text>[GlcNAc-(1-&gt;4)-Mur2Ac(oyl-L-Ala-gamma-D-Glu-L-Lys-D-Ala-D-Ala)](n)-di-trans,octa-cis-undecaprenyl diphosphate + beta-D-GlcNAc-(1-&gt;4)-Mur2Ac(oyl-L-Ala-gamma-D-Glu-L-Lys-D-Ala-D-Ala)-di-trans,octa-cis-undecaprenyl diphosphate = [GlcNAc-(1-&gt;4)-Mur2Ac(oyl-L-Ala-gamma-D-Glu-L-Lys-D-Ala-D-Ala)](n+1)-di-trans,octa-cis-undecaprenyl diphosphate + di-trans,octa-cis-undecaprenyl diphosphate + H(+)</text>
        <dbReference type="Rhea" id="RHEA:23708"/>
        <dbReference type="Rhea" id="RHEA-COMP:9602"/>
        <dbReference type="Rhea" id="RHEA-COMP:9603"/>
        <dbReference type="ChEBI" id="CHEBI:15378"/>
        <dbReference type="ChEBI" id="CHEBI:58405"/>
        <dbReference type="ChEBI" id="CHEBI:60033"/>
        <dbReference type="ChEBI" id="CHEBI:78435"/>
        <dbReference type="EC" id="2.4.99.28"/>
    </reaction>
</comment>
<evidence type="ECO:0000256" key="11">
    <source>
        <dbReference type="ARBA" id="ARBA00023136"/>
    </source>
</evidence>
<comment type="subcellular location">
    <subcellularLocation>
        <location evidence="1">Cell membrane</location>
        <topology evidence="1">Multi-pass membrane protein</topology>
    </subcellularLocation>
</comment>
<dbReference type="Pfam" id="PF01098">
    <property type="entry name" value="FTSW_RODA_SPOVE"/>
    <property type="match status" value="1"/>
</dbReference>
<evidence type="ECO:0000256" key="7">
    <source>
        <dbReference type="ARBA" id="ARBA00022692"/>
    </source>
</evidence>
<proteinExistence type="inferred from homology"/>
<keyword evidence="6" id="KW-0808">Transferase</keyword>
<evidence type="ECO:0000256" key="8">
    <source>
        <dbReference type="ARBA" id="ARBA00022960"/>
    </source>
</evidence>
<evidence type="ECO:0000256" key="15">
    <source>
        <dbReference type="ARBA" id="ARBA00033270"/>
    </source>
</evidence>
<organism evidence="22 23">
    <name type="scientific">Candidatus Chisholmbacteria bacterium RIFCSPLOWO2_01_FULL_49_14</name>
    <dbReference type="NCBI Taxonomy" id="1797593"/>
    <lineage>
        <taxon>Bacteria</taxon>
        <taxon>Candidatus Chisholmiibacteriota</taxon>
    </lineage>
</organism>
<keyword evidence="7 21" id="KW-0812">Transmembrane</keyword>
<evidence type="ECO:0000256" key="5">
    <source>
        <dbReference type="ARBA" id="ARBA00022676"/>
    </source>
</evidence>
<evidence type="ECO:0000256" key="13">
    <source>
        <dbReference type="ARBA" id="ARBA00023316"/>
    </source>
</evidence>
<dbReference type="GO" id="GO:0009252">
    <property type="term" value="P:peptidoglycan biosynthetic process"/>
    <property type="evidence" value="ECO:0007669"/>
    <property type="project" value="UniProtKB-KW"/>
</dbReference>
<dbReference type="GO" id="GO:0071555">
    <property type="term" value="P:cell wall organization"/>
    <property type="evidence" value="ECO:0007669"/>
    <property type="project" value="UniProtKB-KW"/>
</dbReference>